<feature type="domain" description="RRM" evidence="2">
    <location>
        <begin position="3"/>
        <end position="81"/>
    </location>
</feature>
<comment type="caution">
    <text evidence="3">The sequence shown here is derived from an EMBL/GenBank/DDBJ whole genome shotgun (WGS) entry which is preliminary data.</text>
</comment>
<dbReference type="Proteomes" id="UP001593833">
    <property type="component" value="Unassembled WGS sequence"/>
</dbReference>
<dbReference type="CDD" id="cd21608">
    <property type="entry name" value="RRM2_NsCP33_like"/>
    <property type="match status" value="1"/>
</dbReference>
<evidence type="ECO:0000259" key="2">
    <source>
        <dbReference type="PROSITE" id="PS50102"/>
    </source>
</evidence>
<dbReference type="SMART" id="SM00360">
    <property type="entry name" value="RRM"/>
    <property type="match status" value="1"/>
</dbReference>
<accession>A0ABV6YKB2</accession>
<gene>
    <name evidence="3" type="ORF">ACFL6M_04225</name>
</gene>
<reference evidence="3 4" key="1">
    <citation type="submission" date="2024-09" db="EMBL/GenBank/DDBJ databases">
        <authorList>
            <person name="D'Angelo T."/>
        </authorList>
    </citation>
    <scope>NUCLEOTIDE SEQUENCE [LARGE SCALE GENOMIC DNA]</scope>
    <source>
        <strain evidence="3">SAG AM-320-E07</strain>
    </source>
</reference>
<dbReference type="InterPro" id="IPR000504">
    <property type="entry name" value="RRM_dom"/>
</dbReference>
<proteinExistence type="predicted"/>
<keyword evidence="1" id="KW-0694">RNA-binding</keyword>
<dbReference type="PROSITE" id="PS50102">
    <property type="entry name" value="RRM"/>
    <property type="match status" value="1"/>
</dbReference>
<dbReference type="Pfam" id="PF00076">
    <property type="entry name" value="RRM_1"/>
    <property type="match status" value="1"/>
</dbReference>
<name>A0ABV6YKB2_UNCEI</name>
<dbReference type="InterPro" id="IPR012677">
    <property type="entry name" value="Nucleotide-bd_a/b_plait_sf"/>
</dbReference>
<evidence type="ECO:0000313" key="3">
    <source>
        <dbReference type="EMBL" id="MFC1572786.1"/>
    </source>
</evidence>
<protein>
    <submittedName>
        <fullName evidence="3">RNA recognition motif domain-containing protein</fullName>
    </submittedName>
</protein>
<dbReference type="InterPro" id="IPR035979">
    <property type="entry name" value="RBD_domain_sf"/>
</dbReference>
<dbReference type="EMBL" id="JBHPKH010000039">
    <property type="protein sequence ID" value="MFC1572786.1"/>
    <property type="molecule type" value="Genomic_DNA"/>
</dbReference>
<sequence>MSTNLYVGNIPFQCSEEDLNELFSAYGEVVSAKMIMDRETGRPRGFGFVEMAQAEDAQKAVEGLDQKDFMGRALKVNLARPREPRRGGGGGGYGNY</sequence>
<dbReference type="InterPro" id="IPR048289">
    <property type="entry name" value="RRM2_NsCP33-like"/>
</dbReference>
<evidence type="ECO:0000256" key="1">
    <source>
        <dbReference type="ARBA" id="ARBA00022884"/>
    </source>
</evidence>
<evidence type="ECO:0000313" key="4">
    <source>
        <dbReference type="Proteomes" id="UP001593833"/>
    </source>
</evidence>
<organism evidence="3 4">
    <name type="scientific">Eiseniibacteriota bacterium</name>
    <dbReference type="NCBI Taxonomy" id="2212470"/>
    <lineage>
        <taxon>Bacteria</taxon>
        <taxon>Candidatus Eiseniibacteriota</taxon>
    </lineage>
</organism>
<keyword evidence="4" id="KW-1185">Reference proteome</keyword>
<dbReference type="PANTHER" id="PTHR48027">
    <property type="entry name" value="HETEROGENEOUS NUCLEAR RIBONUCLEOPROTEIN 87F-RELATED"/>
    <property type="match status" value="1"/>
</dbReference>
<dbReference type="SUPFAM" id="SSF54928">
    <property type="entry name" value="RNA-binding domain, RBD"/>
    <property type="match status" value="1"/>
</dbReference>
<dbReference type="Gene3D" id="3.30.70.330">
    <property type="match status" value="1"/>
</dbReference>
<dbReference type="InterPro" id="IPR052462">
    <property type="entry name" value="SLIRP/GR-RBP-like"/>
</dbReference>